<dbReference type="PANTHER" id="PTHR24286:SF12">
    <property type="entry name" value="CYTOCHROME P450 FAMILY PROTEIN, EXPRESSED"/>
    <property type="match status" value="1"/>
</dbReference>
<dbReference type="InterPro" id="IPR002401">
    <property type="entry name" value="Cyt_P450_E_grp-I"/>
</dbReference>
<dbReference type="SUPFAM" id="SSF48300">
    <property type="entry name" value="Ribosomal protein L7/12, oligomerisation (N-terminal) domain"/>
    <property type="match status" value="1"/>
</dbReference>
<feature type="binding site" description="axial binding residue" evidence="10">
    <location>
        <position position="528"/>
    </location>
    <ligand>
        <name>heme</name>
        <dbReference type="ChEBI" id="CHEBI:30413"/>
    </ligand>
    <ligandPart>
        <name>Fe</name>
        <dbReference type="ChEBI" id="CHEBI:18248"/>
    </ligandPart>
</feature>
<accession>A0A498K5Q3</accession>
<dbReference type="PRINTS" id="PR00463">
    <property type="entry name" value="EP450I"/>
</dbReference>
<evidence type="ECO:0000256" key="1">
    <source>
        <dbReference type="ARBA" id="ARBA00004167"/>
    </source>
</evidence>
<evidence type="ECO:0000313" key="14">
    <source>
        <dbReference type="EMBL" id="RXI03579.1"/>
    </source>
</evidence>
<evidence type="ECO:0000256" key="9">
    <source>
        <dbReference type="ARBA" id="ARBA00023274"/>
    </source>
</evidence>
<dbReference type="GO" id="GO:1990904">
    <property type="term" value="C:ribonucleoprotein complex"/>
    <property type="evidence" value="ECO:0007669"/>
    <property type="project" value="UniProtKB-KW"/>
</dbReference>
<keyword evidence="15" id="KW-1185">Reference proteome</keyword>
<keyword evidence="6" id="KW-0689">Ribosomal protein</keyword>
<feature type="transmembrane region" description="Helical" evidence="12">
    <location>
        <begin position="46"/>
        <end position="67"/>
    </location>
</feature>
<dbReference type="Proteomes" id="UP000290289">
    <property type="component" value="Chromosome 3"/>
</dbReference>
<evidence type="ECO:0000256" key="8">
    <source>
        <dbReference type="ARBA" id="ARBA00023004"/>
    </source>
</evidence>
<dbReference type="GO" id="GO:0020037">
    <property type="term" value="F:heme binding"/>
    <property type="evidence" value="ECO:0007669"/>
    <property type="project" value="InterPro"/>
</dbReference>
<dbReference type="PROSITE" id="PS00086">
    <property type="entry name" value="CYTOCHROME_P450"/>
    <property type="match status" value="1"/>
</dbReference>
<evidence type="ECO:0000313" key="15">
    <source>
        <dbReference type="Proteomes" id="UP000290289"/>
    </source>
</evidence>
<dbReference type="GO" id="GO:0005506">
    <property type="term" value="F:iron ion binding"/>
    <property type="evidence" value="ECO:0007669"/>
    <property type="project" value="InterPro"/>
</dbReference>
<dbReference type="InterPro" id="IPR017972">
    <property type="entry name" value="Cyt_P450_CS"/>
</dbReference>
<comment type="similarity">
    <text evidence="3 11">Belongs to the cytochrome P450 family.</text>
</comment>
<proteinExistence type="inferred from homology"/>
<evidence type="ECO:0000256" key="10">
    <source>
        <dbReference type="PIRSR" id="PIRSR602401-1"/>
    </source>
</evidence>
<evidence type="ECO:0000256" key="12">
    <source>
        <dbReference type="SAM" id="Phobius"/>
    </source>
</evidence>
<protein>
    <recommendedName>
        <fullName evidence="13">Large ribosomal subunit protein bL12 oligomerization domain-containing protein</fullName>
    </recommendedName>
</protein>
<dbReference type="SUPFAM" id="SSF48264">
    <property type="entry name" value="Cytochrome P450"/>
    <property type="match status" value="1"/>
</dbReference>
<keyword evidence="5 10" id="KW-0479">Metal-binding</keyword>
<keyword evidence="9" id="KW-0687">Ribonucleoprotein</keyword>
<comment type="caution">
    <text evidence="14">The sequence shown here is derived from an EMBL/GenBank/DDBJ whole genome shotgun (WGS) entry which is preliminary data.</text>
</comment>
<feature type="domain" description="Large ribosomal subunit protein bL12 oligomerization" evidence="13">
    <location>
        <begin position="297"/>
        <end position="330"/>
    </location>
</feature>
<dbReference type="Pfam" id="PF16320">
    <property type="entry name" value="Ribosomal_L12_N"/>
    <property type="match status" value="1"/>
</dbReference>
<keyword evidence="8 10" id="KW-0408">Iron</keyword>
<dbReference type="Gene3D" id="1.10.630.10">
    <property type="entry name" value="Cytochrome P450"/>
    <property type="match status" value="3"/>
</dbReference>
<dbReference type="PANTHER" id="PTHR24286">
    <property type="entry name" value="CYTOCHROME P450 26"/>
    <property type="match status" value="1"/>
</dbReference>
<organism evidence="14 15">
    <name type="scientific">Malus domestica</name>
    <name type="common">Apple</name>
    <name type="synonym">Pyrus malus</name>
    <dbReference type="NCBI Taxonomy" id="3750"/>
    <lineage>
        <taxon>Eukaryota</taxon>
        <taxon>Viridiplantae</taxon>
        <taxon>Streptophyta</taxon>
        <taxon>Embryophyta</taxon>
        <taxon>Tracheophyta</taxon>
        <taxon>Spermatophyta</taxon>
        <taxon>Magnoliopsida</taxon>
        <taxon>eudicotyledons</taxon>
        <taxon>Gunneridae</taxon>
        <taxon>Pentapetalae</taxon>
        <taxon>rosids</taxon>
        <taxon>fabids</taxon>
        <taxon>Rosales</taxon>
        <taxon>Rosaceae</taxon>
        <taxon>Amygdaloideae</taxon>
        <taxon>Maleae</taxon>
        <taxon>Malus</taxon>
    </lineage>
</organism>
<keyword evidence="4 12" id="KW-0812">Transmembrane</keyword>
<dbReference type="InterPro" id="IPR008932">
    <property type="entry name" value="Ribosomal_bL12_oligo"/>
</dbReference>
<keyword evidence="10 11" id="KW-0349">Heme</keyword>
<gene>
    <name evidence="14" type="ORF">DVH24_004231</name>
</gene>
<dbReference type="GO" id="GO:0004497">
    <property type="term" value="F:monooxygenase activity"/>
    <property type="evidence" value="ECO:0007669"/>
    <property type="project" value="UniProtKB-KW"/>
</dbReference>
<name>A0A498K5Q3_MALDO</name>
<dbReference type="GO" id="GO:0006412">
    <property type="term" value="P:translation"/>
    <property type="evidence" value="ECO:0007669"/>
    <property type="project" value="InterPro"/>
</dbReference>
<dbReference type="EMBL" id="RDQH01000329">
    <property type="protein sequence ID" value="RXI03579.1"/>
    <property type="molecule type" value="Genomic_DNA"/>
</dbReference>
<sequence>MEISVGVWAAVVLGGLPLLGLLFWWWNELRYVLPLKLQRSATGAKLLTGLLGFPFIGGELLPFLWYFKFLCRPNEFINAKRAQYGDGVGMYRTHLFGSPSIITCFPAVNKFVLQSSDIFTLVWPSNMIFLVMFSVHGKSHERLKSYITKVINQPDALRGIALLVQPHMIASLESWAQKGRINAYDEVKKFTAGFTLFQDLWFYASTFGAVCENRHEKLCRPLLFNLPTKHRPKISRQKPTFRVMASVNSNGPDGFSWQSLTRSIRRGSEWFWSDFCEPVKKETGVVVEQRSPPSGVISAITDKISSLTLHEVSDLTEVLRKKLGVKEMSAMEAGPLLDTIDKLFGGLTDGLRAQPFNIPGSAFHHALQEEARGHFRQGAREEKNPEKGLTNDLMDGLMQIKDDEGDKLSDQEVIDNILSLVVGGYALHQCGLYIVFPNTLMSLKSFGYEENLAISRNKTGDLITSEDVSKMKYTNMELSVNLNVILWVRYIHTDPNNFDDPMIFNPDRWNEPAKPGTYQVFGGGTRICAGDMLAKMKLAILLHHLSTKCKWELRNPNADVVNLSFPKPADGVDIMLSKI</sequence>
<keyword evidence="7 12" id="KW-1133">Transmembrane helix</keyword>
<evidence type="ECO:0000259" key="13">
    <source>
        <dbReference type="Pfam" id="PF16320"/>
    </source>
</evidence>
<dbReference type="InterPro" id="IPR036235">
    <property type="entry name" value="Ribosomal_bL12_oligo_N_sf"/>
</dbReference>
<dbReference type="GO" id="GO:0016125">
    <property type="term" value="P:sterol metabolic process"/>
    <property type="evidence" value="ECO:0007669"/>
    <property type="project" value="TreeGrafter"/>
</dbReference>
<dbReference type="AlphaFoldDB" id="A0A498K5Q3"/>
<evidence type="ECO:0000256" key="2">
    <source>
        <dbReference type="ARBA" id="ARBA00007197"/>
    </source>
</evidence>
<reference evidence="14 15" key="1">
    <citation type="submission" date="2018-10" db="EMBL/GenBank/DDBJ databases">
        <title>A high-quality apple genome assembly.</title>
        <authorList>
            <person name="Hu J."/>
        </authorList>
    </citation>
    <scope>NUCLEOTIDE SEQUENCE [LARGE SCALE GENOMIC DNA]</scope>
    <source>
        <strain evidence="15">cv. HFTH1</strain>
        <tissue evidence="14">Young leaf</tissue>
    </source>
</reference>
<keyword evidence="12" id="KW-0472">Membrane</keyword>
<evidence type="ECO:0000256" key="6">
    <source>
        <dbReference type="ARBA" id="ARBA00022980"/>
    </source>
</evidence>
<comment type="cofactor">
    <cofactor evidence="10">
        <name>heme</name>
        <dbReference type="ChEBI" id="CHEBI:30413"/>
    </cofactor>
</comment>
<dbReference type="GO" id="GO:0003735">
    <property type="term" value="F:structural constituent of ribosome"/>
    <property type="evidence" value="ECO:0007669"/>
    <property type="project" value="InterPro"/>
</dbReference>
<dbReference type="GO" id="GO:0016132">
    <property type="term" value="P:brassinosteroid biosynthetic process"/>
    <property type="evidence" value="ECO:0007669"/>
    <property type="project" value="TreeGrafter"/>
</dbReference>
<dbReference type="Pfam" id="PF00067">
    <property type="entry name" value="p450"/>
    <property type="match status" value="1"/>
</dbReference>
<comment type="subcellular location">
    <subcellularLocation>
        <location evidence="1">Membrane</location>
        <topology evidence="1">Single-pass membrane protein</topology>
    </subcellularLocation>
</comment>
<dbReference type="GO" id="GO:0016020">
    <property type="term" value="C:membrane"/>
    <property type="evidence" value="ECO:0007669"/>
    <property type="project" value="UniProtKB-SubCell"/>
</dbReference>
<evidence type="ECO:0000256" key="11">
    <source>
        <dbReference type="RuleBase" id="RU000461"/>
    </source>
</evidence>
<dbReference type="GO" id="GO:0016705">
    <property type="term" value="F:oxidoreductase activity, acting on paired donors, with incorporation or reduction of molecular oxygen"/>
    <property type="evidence" value="ECO:0007669"/>
    <property type="project" value="InterPro"/>
</dbReference>
<evidence type="ECO:0000256" key="3">
    <source>
        <dbReference type="ARBA" id="ARBA00010617"/>
    </source>
</evidence>
<dbReference type="GO" id="GO:0010268">
    <property type="term" value="P:brassinosteroid homeostasis"/>
    <property type="evidence" value="ECO:0007669"/>
    <property type="project" value="TreeGrafter"/>
</dbReference>
<feature type="transmembrane region" description="Helical" evidence="12">
    <location>
        <begin position="6"/>
        <end position="26"/>
    </location>
</feature>
<evidence type="ECO:0000256" key="5">
    <source>
        <dbReference type="ARBA" id="ARBA00022723"/>
    </source>
</evidence>
<evidence type="ECO:0000256" key="7">
    <source>
        <dbReference type="ARBA" id="ARBA00022989"/>
    </source>
</evidence>
<dbReference type="InterPro" id="IPR001128">
    <property type="entry name" value="Cyt_P450"/>
</dbReference>
<dbReference type="InterPro" id="IPR036396">
    <property type="entry name" value="Cyt_P450_sf"/>
</dbReference>
<keyword evidence="11" id="KW-0503">Monooxygenase</keyword>
<comment type="similarity">
    <text evidence="2">Belongs to the bacterial ribosomal protein bL12 family.</text>
</comment>
<evidence type="ECO:0000256" key="4">
    <source>
        <dbReference type="ARBA" id="ARBA00022692"/>
    </source>
</evidence>
<dbReference type="GO" id="GO:0005840">
    <property type="term" value="C:ribosome"/>
    <property type="evidence" value="ECO:0007669"/>
    <property type="project" value="UniProtKB-KW"/>
</dbReference>
<keyword evidence="11" id="KW-0560">Oxidoreductase</keyword>